<comment type="caution">
    <text evidence="3">The sequence shown here is derived from an EMBL/GenBank/DDBJ whole genome shotgun (WGS) entry which is preliminary data.</text>
</comment>
<reference evidence="3 4" key="1">
    <citation type="journal article" date="2017" name="Front. Microbiol.">
        <title>Strong Genomic and Phenotypic Heterogeneity in the Aeromonas sobria Species Complex.</title>
        <authorList>
            <person name="Gauthier J."/>
            <person name="Vincent A.T."/>
            <person name="Charette S.J."/>
            <person name="Derome N."/>
        </authorList>
    </citation>
    <scope>NUCLEOTIDE SEQUENCE [LARGE SCALE GENOMIC DNA]</scope>
    <source>
        <strain evidence="3 4">JF2635</strain>
    </source>
</reference>
<dbReference type="InterPro" id="IPR057271">
    <property type="entry name" value="YagK_YfjJ_C"/>
</dbReference>
<protein>
    <recommendedName>
        <fullName evidence="2">YagK/YfjJ C-terminal domain-containing protein</fullName>
    </recommendedName>
</protein>
<gene>
    <name evidence="3" type="ORF">AOX56_10755</name>
</gene>
<feature type="compositionally biased region" description="Basic residues" evidence="1">
    <location>
        <begin position="277"/>
        <end position="292"/>
    </location>
</feature>
<evidence type="ECO:0000256" key="1">
    <source>
        <dbReference type="SAM" id="MobiDB-lite"/>
    </source>
</evidence>
<evidence type="ECO:0000313" key="3">
    <source>
        <dbReference type="EMBL" id="PKQ81763.1"/>
    </source>
</evidence>
<organism evidence="3 4">
    <name type="scientific">Aeromonas sobria</name>
    <dbReference type="NCBI Taxonomy" id="646"/>
    <lineage>
        <taxon>Bacteria</taxon>
        <taxon>Pseudomonadati</taxon>
        <taxon>Pseudomonadota</taxon>
        <taxon>Gammaproteobacteria</taxon>
        <taxon>Aeromonadales</taxon>
        <taxon>Aeromonadaceae</taxon>
        <taxon>Aeromonas</taxon>
    </lineage>
</organism>
<proteinExistence type="predicted"/>
<accession>A0A2N3J5X9</accession>
<dbReference type="Proteomes" id="UP000233526">
    <property type="component" value="Unassembled WGS sequence"/>
</dbReference>
<name>A0A2N3J5X9_AERSO</name>
<evidence type="ECO:0000259" key="2">
    <source>
        <dbReference type="Pfam" id="PF11726"/>
    </source>
</evidence>
<dbReference type="Pfam" id="PF11726">
    <property type="entry name" value="YagK_YfjJ_C"/>
    <property type="match status" value="1"/>
</dbReference>
<dbReference type="EMBL" id="LJZX01000014">
    <property type="protein sequence ID" value="PKQ81763.1"/>
    <property type="molecule type" value="Genomic_DNA"/>
</dbReference>
<sequence>MSTDILDFTKDLESNYLSFSIHAFQKAMDAVTKHYYQYQEAKAAHPSVELFLQSFYQYRDLNVFDECLSAEARSGLLTELKYVLDDFMSELMSPHHQKRLRNMRRSELRNSASIKSYVDDLFTLHAKILVVRVDFHFRDSVTIEEAQEEREWYLRSIKREYKSLIGYVWKLEYGKSREYHYHIAFFFNGNIVQNDIRIGQLLGRDWKAGSYHNCNADKQKYEEWGTCGIGEVHWDDMCKRGWLLDNALNYLLKLDERLLATMFERSRSVGKMEVPHRSRKGGRPRVLRVSLK</sequence>
<feature type="region of interest" description="Disordered" evidence="1">
    <location>
        <begin position="273"/>
        <end position="292"/>
    </location>
</feature>
<dbReference type="AlphaFoldDB" id="A0A2N3J5X9"/>
<evidence type="ECO:0000313" key="4">
    <source>
        <dbReference type="Proteomes" id="UP000233526"/>
    </source>
</evidence>
<dbReference type="RefSeq" id="WP_101316244.1">
    <property type="nucleotide sequence ID" value="NZ_CAWNSS010000014.1"/>
</dbReference>
<feature type="domain" description="YagK/YfjJ C-terminal" evidence="2">
    <location>
        <begin position="124"/>
        <end position="194"/>
    </location>
</feature>